<dbReference type="Proteomes" id="UP000689967">
    <property type="component" value="Unassembled WGS sequence"/>
</dbReference>
<evidence type="ECO:0000256" key="3">
    <source>
        <dbReference type="ARBA" id="ARBA00020071"/>
    </source>
</evidence>
<name>A0ABS6HC84_9PROT</name>
<evidence type="ECO:0000259" key="5">
    <source>
        <dbReference type="PROSITE" id="PS51677"/>
    </source>
</evidence>
<dbReference type="PANTHER" id="PTHR43123:SF1">
    <property type="entry name" value="POLYSACCHARIDE DEACETYLASE-RELATED"/>
    <property type="match status" value="1"/>
</dbReference>
<evidence type="ECO:0000313" key="6">
    <source>
        <dbReference type="EMBL" id="MBU8546029.1"/>
    </source>
</evidence>
<keyword evidence="7" id="KW-1185">Reference proteome</keyword>
<evidence type="ECO:0000256" key="4">
    <source>
        <dbReference type="ARBA" id="ARBA00032976"/>
    </source>
</evidence>
<dbReference type="InterPro" id="IPR002509">
    <property type="entry name" value="NODB_dom"/>
</dbReference>
<proteinExistence type="inferred from homology"/>
<reference evidence="6 7" key="1">
    <citation type="submission" date="2021-01" db="EMBL/GenBank/DDBJ databases">
        <title>Roseomonas sp. nov, a bacterium isolated from an oil production mixture in Yumen Oilfield.</title>
        <authorList>
            <person name="Wu D."/>
        </authorList>
    </citation>
    <scope>NUCLEOTIDE SEQUENCE [LARGE SCALE GENOMIC DNA]</scope>
    <source>
        <strain evidence="6 7">ROY-5-3</strain>
    </source>
</reference>
<dbReference type="RefSeq" id="WP_216878174.1">
    <property type="nucleotide sequence ID" value="NZ_JAERQM010000006.1"/>
</dbReference>
<dbReference type="Pfam" id="PF01522">
    <property type="entry name" value="Polysacc_deac_1"/>
    <property type="match status" value="1"/>
</dbReference>
<evidence type="ECO:0000256" key="1">
    <source>
        <dbReference type="ARBA" id="ARBA00003236"/>
    </source>
</evidence>
<gene>
    <name evidence="6" type="ORF">JJQ90_20065</name>
</gene>
<comment type="similarity">
    <text evidence="2">Belongs to the polysaccharide deacetylase family.</text>
</comment>
<feature type="domain" description="NodB homology" evidence="5">
    <location>
        <begin position="52"/>
        <end position="272"/>
    </location>
</feature>
<dbReference type="PROSITE" id="PS51677">
    <property type="entry name" value="NODB"/>
    <property type="match status" value="1"/>
</dbReference>
<comment type="function">
    <text evidence="1">Is involved in generating a small heat-stable compound (Nod), an acylated oligomer of N-acetylglucosamine, that stimulates mitosis in various plant protoplasts.</text>
</comment>
<organism evidence="6 7">
    <name type="scientific">Falsiroseomonas oleicola</name>
    <dbReference type="NCBI Taxonomy" id="2801474"/>
    <lineage>
        <taxon>Bacteria</taxon>
        <taxon>Pseudomonadati</taxon>
        <taxon>Pseudomonadota</taxon>
        <taxon>Alphaproteobacteria</taxon>
        <taxon>Acetobacterales</taxon>
        <taxon>Roseomonadaceae</taxon>
        <taxon>Falsiroseomonas</taxon>
    </lineage>
</organism>
<dbReference type="PANTHER" id="PTHR43123">
    <property type="entry name" value="POLYSACCHARIDE DEACETYLASE-RELATED"/>
    <property type="match status" value="1"/>
</dbReference>
<evidence type="ECO:0000256" key="2">
    <source>
        <dbReference type="ARBA" id="ARBA00010973"/>
    </source>
</evidence>
<accession>A0ABS6HC84</accession>
<sequence length="294" mass="32961">MPLSPWPQDSRLALSVVVNVEEGAEMSVRDGDKGPEPVDELGVALKIPIRNYANESNYLYGIRAGWPRVAAQLAKHEVTATFTAAAQALERAPEIGQAIAAGGHEACSHGWRWVHQFSYDEARERDFVRKAVDSIARTTGTRPVGWLSRYLHSPRLRTTLAEEGFLYHMDDFSDDMPRWDVVETKDGPRAILILPYALDSNDMKFWLAPGYTPQQWLDYAIETFEVLYEEGATAPRMMSLGVHLRIIGRPGRIGAFGRFLQHARRKPDVWIATRAQIARAFAAQTPPPVEPAAR</sequence>
<comment type="caution">
    <text evidence="6">The sequence shown here is derived from an EMBL/GenBank/DDBJ whole genome shotgun (WGS) entry which is preliminary data.</text>
</comment>
<evidence type="ECO:0000313" key="7">
    <source>
        <dbReference type="Proteomes" id="UP000689967"/>
    </source>
</evidence>
<protein>
    <recommendedName>
        <fullName evidence="3">Chitooligosaccharide deacetylase</fullName>
    </recommendedName>
    <alternativeName>
        <fullName evidence="4">Nodulation protein B</fullName>
    </alternativeName>
</protein>
<dbReference type="EMBL" id="JAERQM010000006">
    <property type="protein sequence ID" value="MBU8546029.1"/>
    <property type="molecule type" value="Genomic_DNA"/>
</dbReference>